<evidence type="ECO:0000313" key="1">
    <source>
        <dbReference type="EMBL" id="ORZ29848.1"/>
    </source>
</evidence>
<dbReference type="Proteomes" id="UP000193411">
    <property type="component" value="Unassembled WGS sequence"/>
</dbReference>
<dbReference type="AlphaFoldDB" id="A0A1Y2H5J3"/>
<gene>
    <name evidence="1" type="ORF">BCR44DRAFT_1038846</name>
</gene>
<organism evidence="1 2">
    <name type="scientific">Catenaria anguillulae PL171</name>
    <dbReference type="NCBI Taxonomy" id="765915"/>
    <lineage>
        <taxon>Eukaryota</taxon>
        <taxon>Fungi</taxon>
        <taxon>Fungi incertae sedis</taxon>
        <taxon>Blastocladiomycota</taxon>
        <taxon>Blastocladiomycetes</taxon>
        <taxon>Blastocladiales</taxon>
        <taxon>Catenariaceae</taxon>
        <taxon>Catenaria</taxon>
    </lineage>
</organism>
<name>A0A1Y2H5J3_9FUNG</name>
<sequence>MALREDVIALSEAYKRLDMCRFALERIRAACKAEAWLDTIVEKHRPMEEIKCRHCHHLLFERDESGECAKLVFFPDAQGVQCSRCCFPSALKDAGVLVMDPFPILSRLRALDQGLTSRPHVWVSALVFTVTRYLIDIFARPDSGKTVLIHPPTELSALKAALTHHGLSFSSLTSFTDLYPAMKFLIAAARAQDAARVALIQSDMDLKSLARVRIPNVTHILVLCEITVEFLTAAVGVTLRPPGEIQRDVTIVSLESVVARPVDFDFSALPLREWE</sequence>
<protein>
    <submittedName>
        <fullName evidence="1">Uncharacterized protein</fullName>
    </submittedName>
</protein>
<proteinExistence type="predicted"/>
<accession>A0A1Y2H5J3</accession>
<keyword evidence="2" id="KW-1185">Reference proteome</keyword>
<reference evidence="1 2" key="1">
    <citation type="submission" date="2016-07" db="EMBL/GenBank/DDBJ databases">
        <title>Pervasive Adenine N6-methylation of Active Genes in Fungi.</title>
        <authorList>
            <consortium name="DOE Joint Genome Institute"/>
            <person name="Mondo S.J."/>
            <person name="Dannebaum R.O."/>
            <person name="Kuo R.C."/>
            <person name="Labutti K."/>
            <person name="Haridas S."/>
            <person name="Kuo A."/>
            <person name="Salamov A."/>
            <person name="Ahrendt S.R."/>
            <person name="Lipzen A."/>
            <person name="Sullivan W."/>
            <person name="Andreopoulos W.B."/>
            <person name="Clum A."/>
            <person name="Lindquist E."/>
            <person name="Daum C."/>
            <person name="Ramamoorthy G.K."/>
            <person name="Gryganskyi A."/>
            <person name="Culley D."/>
            <person name="Magnuson J.K."/>
            <person name="James T.Y."/>
            <person name="O'Malley M.A."/>
            <person name="Stajich J.E."/>
            <person name="Spatafora J.W."/>
            <person name="Visel A."/>
            <person name="Grigoriev I.V."/>
        </authorList>
    </citation>
    <scope>NUCLEOTIDE SEQUENCE [LARGE SCALE GENOMIC DNA]</scope>
    <source>
        <strain evidence="1 2">PL171</strain>
    </source>
</reference>
<dbReference type="EMBL" id="MCFL01000124">
    <property type="protein sequence ID" value="ORZ29848.1"/>
    <property type="molecule type" value="Genomic_DNA"/>
</dbReference>
<comment type="caution">
    <text evidence="1">The sequence shown here is derived from an EMBL/GenBank/DDBJ whole genome shotgun (WGS) entry which is preliminary data.</text>
</comment>
<evidence type="ECO:0000313" key="2">
    <source>
        <dbReference type="Proteomes" id="UP000193411"/>
    </source>
</evidence>